<feature type="domain" description="Response regulatory" evidence="3">
    <location>
        <begin position="19"/>
        <end position="132"/>
    </location>
</feature>
<evidence type="ECO:0000256" key="2">
    <source>
        <dbReference type="PROSITE-ProRule" id="PRU00169"/>
    </source>
</evidence>
<organism evidence="4 5">
    <name type="scientific">Qipengyuania algicida</name>
    <dbReference type="NCBI Taxonomy" id="1836209"/>
    <lineage>
        <taxon>Bacteria</taxon>
        <taxon>Pseudomonadati</taxon>
        <taxon>Pseudomonadota</taxon>
        <taxon>Alphaproteobacteria</taxon>
        <taxon>Sphingomonadales</taxon>
        <taxon>Erythrobacteraceae</taxon>
        <taxon>Qipengyuania</taxon>
    </lineage>
</organism>
<sequence>MAEGLSPKERVLMQSGSATILVVEDEILIRMDVVDQLTALGYDIIEAPSGRDALEALRNTDDIRILFTDVDMPGDLDGIMLAHEVSRIWPEIGIIVTSGKAALDDGALPQGSRFCSKPYIPTAVHAAIQEMLD</sequence>
<accession>A0A845AJX7</accession>
<dbReference type="EMBL" id="WTYA01000011">
    <property type="protein sequence ID" value="MXP29749.1"/>
    <property type="molecule type" value="Genomic_DNA"/>
</dbReference>
<dbReference type="SUPFAM" id="SSF52172">
    <property type="entry name" value="CheY-like"/>
    <property type="match status" value="1"/>
</dbReference>
<keyword evidence="5" id="KW-1185">Reference proteome</keyword>
<dbReference type="OrthoDB" id="9784719at2"/>
<keyword evidence="1 2" id="KW-0597">Phosphoprotein</keyword>
<feature type="modified residue" description="4-aspartylphosphate" evidence="2">
    <location>
        <position position="69"/>
    </location>
</feature>
<proteinExistence type="predicted"/>
<reference evidence="4 5" key="1">
    <citation type="submission" date="2019-12" db="EMBL/GenBank/DDBJ databases">
        <title>Genomic-based taxomic classification of the family Erythrobacteraceae.</title>
        <authorList>
            <person name="Xu L."/>
        </authorList>
    </citation>
    <scope>NUCLEOTIDE SEQUENCE [LARGE SCALE GENOMIC DNA]</scope>
    <source>
        <strain evidence="4 5">KEMB 9005-328</strain>
    </source>
</reference>
<dbReference type="GO" id="GO:0000160">
    <property type="term" value="P:phosphorelay signal transduction system"/>
    <property type="evidence" value="ECO:0007669"/>
    <property type="project" value="InterPro"/>
</dbReference>
<evidence type="ECO:0000313" key="4">
    <source>
        <dbReference type="EMBL" id="MXP29749.1"/>
    </source>
</evidence>
<gene>
    <name evidence="4" type="ORF">GRI58_13120</name>
</gene>
<dbReference type="PROSITE" id="PS50110">
    <property type="entry name" value="RESPONSE_REGULATORY"/>
    <property type="match status" value="1"/>
</dbReference>
<dbReference type="InterPro" id="IPR001789">
    <property type="entry name" value="Sig_transdc_resp-reg_receiver"/>
</dbReference>
<evidence type="ECO:0000256" key="1">
    <source>
        <dbReference type="ARBA" id="ARBA00022553"/>
    </source>
</evidence>
<dbReference type="PANTHER" id="PTHR44591">
    <property type="entry name" value="STRESS RESPONSE REGULATOR PROTEIN 1"/>
    <property type="match status" value="1"/>
</dbReference>
<dbReference type="SMART" id="SM00448">
    <property type="entry name" value="REC"/>
    <property type="match status" value="1"/>
</dbReference>
<dbReference type="Proteomes" id="UP000439780">
    <property type="component" value="Unassembled WGS sequence"/>
</dbReference>
<dbReference type="PANTHER" id="PTHR44591:SF3">
    <property type="entry name" value="RESPONSE REGULATORY DOMAIN-CONTAINING PROTEIN"/>
    <property type="match status" value="1"/>
</dbReference>
<dbReference type="Gene3D" id="3.40.50.2300">
    <property type="match status" value="1"/>
</dbReference>
<evidence type="ECO:0000313" key="5">
    <source>
        <dbReference type="Proteomes" id="UP000439780"/>
    </source>
</evidence>
<dbReference type="AlphaFoldDB" id="A0A845AJX7"/>
<comment type="caution">
    <text evidence="4">The sequence shown here is derived from an EMBL/GenBank/DDBJ whole genome shotgun (WGS) entry which is preliminary data.</text>
</comment>
<dbReference type="InterPro" id="IPR050595">
    <property type="entry name" value="Bact_response_regulator"/>
</dbReference>
<protein>
    <submittedName>
        <fullName evidence="4">Response regulator</fullName>
    </submittedName>
</protein>
<dbReference type="InterPro" id="IPR011006">
    <property type="entry name" value="CheY-like_superfamily"/>
</dbReference>
<evidence type="ECO:0000259" key="3">
    <source>
        <dbReference type="PROSITE" id="PS50110"/>
    </source>
</evidence>
<name>A0A845AJX7_9SPHN</name>
<dbReference type="Pfam" id="PF00072">
    <property type="entry name" value="Response_reg"/>
    <property type="match status" value="1"/>
</dbReference>
<dbReference type="RefSeq" id="WP_160754054.1">
    <property type="nucleotide sequence ID" value="NZ_WTYA01000011.1"/>
</dbReference>